<evidence type="ECO:0000256" key="1">
    <source>
        <dbReference type="SAM" id="MobiDB-lite"/>
    </source>
</evidence>
<dbReference type="EMBL" id="NKXS01000174">
    <property type="protein sequence ID" value="PIN25853.1"/>
    <property type="molecule type" value="Genomic_DNA"/>
</dbReference>
<dbReference type="PANTHER" id="PTHR38936:SF1">
    <property type="entry name" value="DUF641 DOMAIN-CONTAINING PROTEIN"/>
    <property type="match status" value="1"/>
</dbReference>
<evidence type="ECO:0000313" key="2">
    <source>
        <dbReference type="EMBL" id="PIN25853.1"/>
    </source>
</evidence>
<name>A0A2G9I7X2_9LAMI</name>
<accession>A0A2G9I7X2</accession>
<sequence>MGRKRKVQEDTIHGKEDNACSETATGQEKTYLHADRNSNPMDATNIENTVPYSNPPPNKINLKNTNVVTRRSGRLKNSVSTNGSPKIEPVAEHVNLVESEKEEAQDDQKVSTLPVLSERNMEEEATHVQQLTKLPVVNERNLEKKIDYIVQAVDEFKSETFEQVSRRPNGGPSSDLSYKSLYIDSQKKIEALMEKHYELVKMLEFANGKIDAYEKMHKAMAASKEVILVSRPEKDAEAISLSPRTVQGFVSAAEAGAPNDQNASPSNAADDHKVSPKQKKNNHKRKKAKSLKS</sequence>
<feature type="compositionally biased region" description="Polar residues" evidence="1">
    <location>
        <begin position="37"/>
        <end position="52"/>
    </location>
</feature>
<dbReference type="Proteomes" id="UP000231279">
    <property type="component" value="Unassembled WGS sequence"/>
</dbReference>
<gene>
    <name evidence="2" type="ORF">CDL12_01405</name>
</gene>
<feature type="region of interest" description="Disordered" evidence="1">
    <location>
        <begin position="1"/>
        <end position="63"/>
    </location>
</feature>
<reference evidence="3" key="1">
    <citation type="journal article" date="2018" name="Gigascience">
        <title>Genome assembly of the Pink Ipe (Handroanthus impetiginosus, Bignoniaceae), a highly valued, ecologically keystone Neotropical timber forest tree.</title>
        <authorList>
            <person name="Silva-Junior O.B."/>
            <person name="Grattapaglia D."/>
            <person name="Novaes E."/>
            <person name="Collevatti R.G."/>
        </authorList>
    </citation>
    <scope>NUCLEOTIDE SEQUENCE [LARGE SCALE GENOMIC DNA]</scope>
    <source>
        <strain evidence="3">cv. UFG-1</strain>
    </source>
</reference>
<evidence type="ECO:0000313" key="3">
    <source>
        <dbReference type="Proteomes" id="UP000231279"/>
    </source>
</evidence>
<keyword evidence="3" id="KW-1185">Reference proteome</keyword>
<dbReference type="PANTHER" id="PTHR38936">
    <property type="entry name" value="TITIN-LIKE ISOFORM X2"/>
    <property type="match status" value="1"/>
</dbReference>
<proteinExistence type="predicted"/>
<feature type="region of interest" description="Disordered" evidence="1">
    <location>
        <begin position="250"/>
        <end position="293"/>
    </location>
</feature>
<dbReference type="OrthoDB" id="911898at2759"/>
<dbReference type="AlphaFoldDB" id="A0A2G9I7X2"/>
<feature type="compositionally biased region" description="Basic residues" evidence="1">
    <location>
        <begin position="275"/>
        <end position="293"/>
    </location>
</feature>
<organism evidence="2 3">
    <name type="scientific">Handroanthus impetiginosus</name>
    <dbReference type="NCBI Taxonomy" id="429701"/>
    <lineage>
        <taxon>Eukaryota</taxon>
        <taxon>Viridiplantae</taxon>
        <taxon>Streptophyta</taxon>
        <taxon>Embryophyta</taxon>
        <taxon>Tracheophyta</taxon>
        <taxon>Spermatophyta</taxon>
        <taxon>Magnoliopsida</taxon>
        <taxon>eudicotyledons</taxon>
        <taxon>Gunneridae</taxon>
        <taxon>Pentapetalae</taxon>
        <taxon>asterids</taxon>
        <taxon>lamiids</taxon>
        <taxon>Lamiales</taxon>
        <taxon>Bignoniaceae</taxon>
        <taxon>Crescentiina</taxon>
        <taxon>Tabebuia alliance</taxon>
        <taxon>Handroanthus</taxon>
    </lineage>
</organism>
<comment type="caution">
    <text evidence="2">The sequence shown here is derived from an EMBL/GenBank/DDBJ whole genome shotgun (WGS) entry which is preliminary data.</text>
</comment>
<feature type="compositionally biased region" description="Basic and acidic residues" evidence="1">
    <location>
        <begin position="7"/>
        <end position="18"/>
    </location>
</feature>
<protein>
    <submittedName>
        <fullName evidence="2">Uncharacterized protein</fullName>
    </submittedName>
</protein>